<keyword evidence="8" id="KW-1015">Disulfide bond</keyword>
<accession>A0A7V4XUA5</accession>
<evidence type="ECO:0000259" key="11">
    <source>
        <dbReference type="SMART" id="SM00756"/>
    </source>
</evidence>
<comment type="similarity">
    <text evidence="2">Belongs to the VKOR family.</text>
</comment>
<dbReference type="InterPro" id="IPR038354">
    <property type="entry name" value="VKOR_sf"/>
</dbReference>
<dbReference type="InterPro" id="IPR044698">
    <property type="entry name" value="VKOR/LTO1"/>
</dbReference>
<dbReference type="CDD" id="cd12916">
    <property type="entry name" value="VKOR_1"/>
    <property type="match status" value="1"/>
</dbReference>
<evidence type="ECO:0000256" key="2">
    <source>
        <dbReference type="ARBA" id="ARBA00006214"/>
    </source>
</evidence>
<evidence type="ECO:0000256" key="10">
    <source>
        <dbReference type="SAM" id="Phobius"/>
    </source>
</evidence>
<keyword evidence="4" id="KW-0874">Quinone</keyword>
<dbReference type="AlphaFoldDB" id="A0A7V4XUA5"/>
<keyword evidence="6" id="KW-0560">Oxidoreductase</keyword>
<gene>
    <name evidence="12" type="ORF">ENW50_11190</name>
</gene>
<dbReference type="Pfam" id="PF07884">
    <property type="entry name" value="VKOR"/>
    <property type="match status" value="1"/>
</dbReference>
<feature type="domain" description="Vitamin K epoxide reductase" evidence="11">
    <location>
        <begin position="1"/>
        <end position="127"/>
    </location>
</feature>
<dbReference type="GO" id="GO:0048038">
    <property type="term" value="F:quinone binding"/>
    <property type="evidence" value="ECO:0007669"/>
    <property type="project" value="UniProtKB-KW"/>
</dbReference>
<keyword evidence="7 10" id="KW-0472">Membrane</keyword>
<evidence type="ECO:0000256" key="6">
    <source>
        <dbReference type="ARBA" id="ARBA00023002"/>
    </source>
</evidence>
<feature type="transmembrane region" description="Helical" evidence="10">
    <location>
        <begin position="80"/>
        <end position="99"/>
    </location>
</feature>
<comment type="subcellular location">
    <subcellularLocation>
        <location evidence="1">Membrane</location>
        <topology evidence="1">Multi-pass membrane protein</topology>
    </subcellularLocation>
</comment>
<dbReference type="EMBL" id="DTKL01000071">
    <property type="protein sequence ID" value="HGY95231.1"/>
    <property type="molecule type" value="Genomic_DNA"/>
</dbReference>
<dbReference type="GO" id="GO:0016020">
    <property type="term" value="C:membrane"/>
    <property type="evidence" value="ECO:0007669"/>
    <property type="project" value="UniProtKB-SubCell"/>
</dbReference>
<evidence type="ECO:0000256" key="9">
    <source>
        <dbReference type="ARBA" id="ARBA00023284"/>
    </source>
</evidence>
<keyword evidence="3 10" id="KW-0812">Transmembrane</keyword>
<name>A0A7V4XUA5_9BACT</name>
<dbReference type="PANTHER" id="PTHR34573:SF1">
    <property type="entry name" value="VITAMIN K EPOXIDE REDUCTASE DOMAIN-CONTAINING PROTEIN"/>
    <property type="match status" value="1"/>
</dbReference>
<dbReference type="SMART" id="SM00756">
    <property type="entry name" value="VKc"/>
    <property type="match status" value="1"/>
</dbReference>
<sequence>MRYVLMVLALAGIVVSSLALHAHYSTRYLELPCDINSVWSCGLVNHSRYAMVFGIPVALIGILGYAVLAVVAWLRQRQMLLGLALIALGFALYLTNIEWRVLQEWCIYCVSSQIIILIFTILAAVWWFTCRCPKPAKTS</sequence>
<evidence type="ECO:0000256" key="3">
    <source>
        <dbReference type="ARBA" id="ARBA00022692"/>
    </source>
</evidence>
<dbReference type="PANTHER" id="PTHR34573">
    <property type="entry name" value="VKC DOMAIN-CONTAINING PROTEIN"/>
    <property type="match status" value="1"/>
</dbReference>
<feature type="transmembrane region" description="Helical" evidence="10">
    <location>
        <begin position="105"/>
        <end position="128"/>
    </location>
</feature>
<keyword evidence="9" id="KW-0676">Redox-active center</keyword>
<protein>
    <submittedName>
        <fullName evidence="12">Vitamin K epoxide reductase family protein</fullName>
    </submittedName>
</protein>
<feature type="transmembrane region" description="Helical" evidence="10">
    <location>
        <begin position="49"/>
        <end position="73"/>
    </location>
</feature>
<evidence type="ECO:0000313" key="12">
    <source>
        <dbReference type="EMBL" id="HGY95231.1"/>
    </source>
</evidence>
<evidence type="ECO:0000256" key="1">
    <source>
        <dbReference type="ARBA" id="ARBA00004141"/>
    </source>
</evidence>
<dbReference type="InterPro" id="IPR012932">
    <property type="entry name" value="VKOR"/>
</dbReference>
<comment type="caution">
    <text evidence="12">The sequence shown here is derived from an EMBL/GenBank/DDBJ whole genome shotgun (WGS) entry which is preliminary data.</text>
</comment>
<dbReference type="Gene3D" id="1.20.1440.130">
    <property type="entry name" value="VKOR domain"/>
    <property type="match status" value="1"/>
</dbReference>
<reference evidence="12" key="1">
    <citation type="journal article" date="2020" name="mSystems">
        <title>Genome- and Community-Level Interaction Insights into Carbon Utilization and Element Cycling Functions of Hydrothermarchaeota in Hydrothermal Sediment.</title>
        <authorList>
            <person name="Zhou Z."/>
            <person name="Liu Y."/>
            <person name="Xu W."/>
            <person name="Pan J."/>
            <person name="Luo Z.H."/>
            <person name="Li M."/>
        </authorList>
    </citation>
    <scope>NUCLEOTIDE SEQUENCE [LARGE SCALE GENOMIC DNA]</scope>
    <source>
        <strain evidence="12">SpSt-855</strain>
    </source>
</reference>
<evidence type="ECO:0000256" key="7">
    <source>
        <dbReference type="ARBA" id="ARBA00023136"/>
    </source>
</evidence>
<evidence type="ECO:0000256" key="5">
    <source>
        <dbReference type="ARBA" id="ARBA00022989"/>
    </source>
</evidence>
<evidence type="ECO:0000256" key="8">
    <source>
        <dbReference type="ARBA" id="ARBA00023157"/>
    </source>
</evidence>
<keyword evidence="5 10" id="KW-1133">Transmembrane helix</keyword>
<proteinExistence type="inferred from homology"/>
<evidence type="ECO:0000256" key="4">
    <source>
        <dbReference type="ARBA" id="ARBA00022719"/>
    </source>
</evidence>
<organism evidence="12">
    <name type="scientific">Acidobacterium capsulatum</name>
    <dbReference type="NCBI Taxonomy" id="33075"/>
    <lineage>
        <taxon>Bacteria</taxon>
        <taxon>Pseudomonadati</taxon>
        <taxon>Acidobacteriota</taxon>
        <taxon>Terriglobia</taxon>
        <taxon>Terriglobales</taxon>
        <taxon>Acidobacteriaceae</taxon>
        <taxon>Acidobacterium</taxon>
    </lineage>
</organism>
<dbReference type="GO" id="GO:0016491">
    <property type="term" value="F:oxidoreductase activity"/>
    <property type="evidence" value="ECO:0007669"/>
    <property type="project" value="UniProtKB-KW"/>
</dbReference>